<sequence length="359" mass="40373">SRSPKELSFSMEASAAQRQLIAQLEAKNKEILLEIQRLRKEQEAQRKISPSLSLTEQNPTLLAELQLLRKRKDELEGRMSSLQESRRELMVQLEGLMKLLKNHGSPRSTPNSSPRSRAAHSPPTAITPSRSSLPSSPPGDSLMGVGGDVTQAFNQQSTSNARNLRNDLLVAADSVTNAMSSLVKELKSEEENSSGGEEDQDAVVEEDEIEARLSNVTEESSMVKDWQAEVERRLGQGKQFNNNSQNKNSRTNGNNTDQEHYITTDGDADSYARTDDELLATDMESSYIKTDDETNIQSEEIDQEIFKHDAKVREIYLQQRFTTDDEGYLVSDAESYIRTDDEEGGNTDWEDGLKRWVNR</sequence>
<dbReference type="GO" id="GO:0005886">
    <property type="term" value="C:plasma membrane"/>
    <property type="evidence" value="ECO:0007669"/>
    <property type="project" value="TreeGrafter"/>
</dbReference>
<accession>A0A8S4MZ80</accession>
<gene>
    <name evidence="3" type="ORF">OFUS_LOCUS1474</name>
</gene>
<dbReference type="OrthoDB" id="6019271at2759"/>
<feature type="non-terminal residue" evidence="3">
    <location>
        <position position="359"/>
    </location>
</feature>
<evidence type="ECO:0000256" key="1">
    <source>
        <dbReference type="SAM" id="Coils"/>
    </source>
</evidence>
<evidence type="ECO:0008006" key="5">
    <source>
        <dbReference type="Google" id="ProtNLM"/>
    </source>
</evidence>
<feature type="region of interest" description="Disordered" evidence="2">
    <location>
        <begin position="185"/>
        <end position="205"/>
    </location>
</feature>
<protein>
    <recommendedName>
        <fullName evidence="5">Dystrobrevin alpha</fullName>
    </recommendedName>
</protein>
<dbReference type="EMBL" id="CAIIXF020000001">
    <property type="protein sequence ID" value="CAH1773946.1"/>
    <property type="molecule type" value="Genomic_DNA"/>
</dbReference>
<evidence type="ECO:0000313" key="3">
    <source>
        <dbReference type="EMBL" id="CAH1773946.1"/>
    </source>
</evidence>
<feature type="compositionally biased region" description="Low complexity" evidence="2">
    <location>
        <begin position="105"/>
        <end position="141"/>
    </location>
</feature>
<organism evidence="3 4">
    <name type="scientific">Owenia fusiformis</name>
    <name type="common">Polychaete worm</name>
    <dbReference type="NCBI Taxonomy" id="6347"/>
    <lineage>
        <taxon>Eukaryota</taxon>
        <taxon>Metazoa</taxon>
        <taxon>Spiralia</taxon>
        <taxon>Lophotrochozoa</taxon>
        <taxon>Annelida</taxon>
        <taxon>Polychaeta</taxon>
        <taxon>Sedentaria</taxon>
        <taxon>Canalipalpata</taxon>
        <taxon>Sabellida</taxon>
        <taxon>Oweniida</taxon>
        <taxon>Oweniidae</taxon>
        <taxon>Owenia</taxon>
    </lineage>
</organism>
<feature type="region of interest" description="Disordered" evidence="2">
    <location>
        <begin position="234"/>
        <end position="269"/>
    </location>
</feature>
<dbReference type="Proteomes" id="UP000749559">
    <property type="component" value="Unassembled WGS sequence"/>
</dbReference>
<feature type="compositionally biased region" description="Low complexity" evidence="2">
    <location>
        <begin position="237"/>
        <end position="256"/>
    </location>
</feature>
<evidence type="ECO:0000256" key="2">
    <source>
        <dbReference type="SAM" id="MobiDB-lite"/>
    </source>
</evidence>
<reference evidence="3" key="1">
    <citation type="submission" date="2022-03" db="EMBL/GenBank/DDBJ databases">
        <authorList>
            <person name="Martin C."/>
        </authorList>
    </citation>
    <scope>NUCLEOTIDE SEQUENCE</scope>
</reference>
<keyword evidence="1" id="KW-0175">Coiled coil</keyword>
<dbReference type="GO" id="GO:0099536">
    <property type="term" value="P:synaptic signaling"/>
    <property type="evidence" value="ECO:0007669"/>
    <property type="project" value="TreeGrafter"/>
</dbReference>
<proteinExistence type="predicted"/>
<feature type="compositionally biased region" description="Acidic residues" evidence="2">
    <location>
        <begin position="196"/>
        <end position="205"/>
    </location>
</feature>
<keyword evidence="4" id="KW-1185">Reference proteome</keyword>
<dbReference type="AlphaFoldDB" id="A0A8S4MZ80"/>
<feature type="region of interest" description="Disordered" evidence="2">
    <location>
        <begin position="101"/>
        <end position="147"/>
    </location>
</feature>
<dbReference type="PANTHER" id="PTHR12268">
    <property type="entry name" value="E3 UBIQUITIN-PROTEIN LIGASE KCMF1"/>
    <property type="match status" value="1"/>
</dbReference>
<name>A0A8S4MZ80_OWEFU</name>
<comment type="caution">
    <text evidence="3">The sequence shown here is derived from an EMBL/GenBank/DDBJ whole genome shotgun (WGS) entry which is preliminary data.</text>
</comment>
<feature type="coiled-coil region" evidence="1">
    <location>
        <begin position="21"/>
        <end position="92"/>
    </location>
</feature>
<dbReference type="PANTHER" id="PTHR12268:SF27">
    <property type="entry name" value="DYSTROBREVIN, ISOFORM F"/>
    <property type="match status" value="1"/>
</dbReference>
<dbReference type="GO" id="GO:0045202">
    <property type="term" value="C:synapse"/>
    <property type="evidence" value="ECO:0007669"/>
    <property type="project" value="TreeGrafter"/>
</dbReference>
<dbReference type="InterPro" id="IPR050774">
    <property type="entry name" value="KCMF1/Dystrophin"/>
</dbReference>
<evidence type="ECO:0000313" key="4">
    <source>
        <dbReference type="Proteomes" id="UP000749559"/>
    </source>
</evidence>